<dbReference type="SMART" id="SM00356">
    <property type="entry name" value="ZnF_C3H1"/>
    <property type="match status" value="2"/>
</dbReference>
<dbReference type="Proteomes" id="UP000191024">
    <property type="component" value="Chromosome H"/>
</dbReference>
<reference evidence="9" key="1">
    <citation type="submission" date="2016-03" db="EMBL/GenBank/DDBJ databases">
        <authorList>
            <person name="Devillers H."/>
        </authorList>
    </citation>
    <scope>NUCLEOTIDE SEQUENCE [LARGE SCALE GENOMIC DNA]</scope>
</reference>
<dbReference type="Pfam" id="PF00642">
    <property type="entry name" value="zf-CCCH"/>
    <property type="match status" value="2"/>
</dbReference>
<keyword evidence="2" id="KW-0677">Repeat</keyword>
<dbReference type="FunFam" id="4.10.1000.10:FF:000018">
    <property type="entry name" value="Zinc finger protein"/>
    <property type="match status" value="1"/>
</dbReference>
<evidence type="ECO:0000256" key="2">
    <source>
        <dbReference type="ARBA" id="ARBA00022737"/>
    </source>
</evidence>
<dbReference type="AlphaFoldDB" id="A0A1G4KJ55"/>
<evidence type="ECO:0000256" key="6">
    <source>
        <dbReference type="SAM" id="MobiDB-lite"/>
    </source>
</evidence>
<sequence>MQYLNSDNFSSQSTQTSSIFSAEDEDDYGLRIKDIEEYYVRTLLDEDVGEKGDLKQPTAPAATSAPLMPYLPAFAHQVPFYSGLRPGFTAPQQFNKQQASLEVEINPNYSPATGILPLTSENLKLLQHPKLTPQRLECAPVEITNSPSAGIKRQNNNNKCNRALYKTELCESFSTTGYCKYGKNCQFAHGFQELKFKERDNKFRTKSCVNWVKTGTCPYGKRCCFKHGDDLDIKVYVDAGTIPAPIEERMIRRKNTHANVQALEKMAW</sequence>
<feature type="domain" description="C3H1-type" evidence="7">
    <location>
        <begin position="202"/>
        <end position="230"/>
    </location>
</feature>
<dbReference type="EMBL" id="LT598468">
    <property type="protein sequence ID" value="SCV04556.1"/>
    <property type="molecule type" value="Genomic_DNA"/>
</dbReference>
<keyword evidence="3 5" id="KW-0863">Zinc-finger</keyword>
<evidence type="ECO:0000259" key="7">
    <source>
        <dbReference type="PROSITE" id="PS50103"/>
    </source>
</evidence>
<protein>
    <submittedName>
        <fullName evidence="8">LAMI_0H17084g1_1</fullName>
    </submittedName>
</protein>
<keyword evidence="9" id="KW-1185">Reference proteome</keyword>
<evidence type="ECO:0000313" key="9">
    <source>
        <dbReference type="Proteomes" id="UP000191024"/>
    </source>
</evidence>
<dbReference type="OrthoDB" id="410307at2759"/>
<evidence type="ECO:0000256" key="5">
    <source>
        <dbReference type="PROSITE-ProRule" id="PRU00723"/>
    </source>
</evidence>
<organism evidence="8 9">
    <name type="scientific">Lachancea mirantina</name>
    <dbReference type="NCBI Taxonomy" id="1230905"/>
    <lineage>
        <taxon>Eukaryota</taxon>
        <taxon>Fungi</taxon>
        <taxon>Dikarya</taxon>
        <taxon>Ascomycota</taxon>
        <taxon>Saccharomycotina</taxon>
        <taxon>Saccharomycetes</taxon>
        <taxon>Saccharomycetales</taxon>
        <taxon>Saccharomycetaceae</taxon>
        <taxon>Lachancea</taxon>
    </lineage>
</organism>
<keyword evidence="1 5" id="KW-0479">Metal-binding</keyword>
<feature type="region of interest" description="Disordered" evidence="6">
    <location>
        <begin position="1"/>
        <end position="20"/>
    </location>
</feature>
<feature type="domain" description="C3H1-type" evidence="7">
    <location>
        <begin position="164"/>
        <end position="192"/>
    </location>
</feature>
<dbReference type="STRING" id="1230905.A0A1G4KJ55"/>
<feature type="zinc finger region" description="C3H1-type" evidence="5">
    <location>
        <begin position="164"/>
        <end position="192"/>
    </location>
</feature>
<dbReference type="GO" id="GO:0000956">
    <property type="term" value="P:nuclear-transcribed mRNA catabolic process"/>
    <property type="evidence" value="ECO:0007669"/>
    <property type="project" value="UniProtKB-ARBA"/>
</dbReference>
<feature type="zinc finger region" description="C3H1-type" evidence="5">
    <location>
        <begin position="202"/>
        <end position="230"/>
    </location>
</feature>
<dbReference type="InterPro" id="IPR036855">
    <property type="entry name" value="Znf_CCCH_sf"/>
</dbReference>
<name>A0A1G4KJ55_9SACH</name>
<evidence type="ECO:0000313" key="8">
    <source>
        <dbReference type="EMBL" id="SCV04556.1"/>
    </source>
</evidence>
<dbReference type="PROSITE" id="PS50103">
    <property type="entry name" value="ZF_C3H1"/>
    <property type="match status" value="2"/>
</dbReference>
<evidence type="ECO:0000256" key="1">
    <source>
        <dbReference type="ARBA" id="ARBA00022723"/>
    </source>
</evidence>
<gene>
    <name evidence="8" type="ORF">LAMI_0H17084G</name>
</gene>
<dbReference type="SUPFAM" id="SSF90229">
    <property type="entry name" value="CCCH zinc finger"/>
    <property type="match status" value="2"/>
</dbReference>
<dbReference type="PANTHER" id="PTHR12547">
    <property type="entry name" value="CCCH ZINC FINGER/TIS11-RELATED"/>
    <property type="match status" value="1"/>
</dbReference>
<dbReference type="GO" id="GO:0008270">
    <property type="term" value="F:zinc ion binding"/>
    <property type="evidence" value="ECO:0007669"/>
    <property type="project" value="UniProtKB-KW"/>
</dbReference>
<dbReference type="InterPro" id="IPR045877">
    <property type="entry name" value="ZFP36-like"/>
</dbReference>
<accession>A0A1G4KJ55</accession>
<evidence type="ECO:0000256" key="4">
    <source>
        <dbReference type="ARBA" id="ARBA00022833"/>
    </source>
</evidence>
<dbReference type="InterPro" id="IPR000571">
    <property type="entry name" value="Znf_CCCH"/>
</dbReference>
<keyword evidence="4 5" id="KW-0862">Zinc</keyword>
<dbReference type="FunFam" id="4.10.1000.10:FF:000001">
    <property type="entry name" value="zinc finger CCCH domain-containing protein 15-like"/>
    <property type="match status" value="1"/>
</dbReference>
<dbReference type="GO" id="GO:0006879">
    <property type="term" value="P:intracellular iron ion homeostasis"/>
    <property type="evidence" value="ECO:0007669"/>
    <property type="project" value="UniProtKB-ARBA"/>
</dbReference>
<dbReference type="PANTHER" id="PTHR12547:SF18">
    <property type="entry name" value="PROTEIN TIS11"/>
    <property type="match status" value="1"/>
</dbReference>
<evidence type="ECO:0000256" key="3">
    <source>
        <dbReference type="ARBA" id="ARBA00022771"/>
    </source>
</evidence>
<proteinExistence type="predicted"/>
<dbReference type="GO" id="GO:0003729">
    <property type="term" value="F:mRNA binding"/>
    <property type="evidence" value="ECO:0007669"/>
    <property type="project" value="InterPro"/>
</dbReference>
<dbReference type="Gene3D" id="4.10.1000.10">
    <property type="entry name" value="Zinc finger, CCCH-type"/>
    <property type="match status" value="2"/>
</dbReference>